<dbReference type="PANTHER" id="PTHR22976:SF2">
    <property type="entry name" value="BIOTIN SYNTHASE, MITOCHONDRIAL"/>
    <property type="match status" value="1"/>
</dbReference>
<dbReference type="FunFam" id="3.20.20.70:FF:000011">
    <property type="entry name" value="Biotin synthase"/>
    <property type="match status" value="1"/>
</dbReference>
<dbReference type="Proteomes" id="UP000249061">
    <property type="component" value="Unassembled WGS sequence"/>
</dbReference>
<dbReference type="InterPro" id="IPR058240">
    <property type="entry name" value="rSAM_sf"/>
</dbReference>
<dbReference type="HAMAP" id="MF_01694">
    <property type="entry name" value="BioB"/>
    <property type="match status" value="1"/>
</dbReference>
<dbReference type="InterPro" id="IPR024177">
    <property type="entry name" value="Biotin_synthase"/>
</dbReference>
<evidence type="ECO:0000259" key="15">
    <source>
        <dbReference type="PROSITE" id="PS51918"/>
    </source>
</evidence>
<dbReference type="EMBL" id="QFQP01000001">
    <property type="protein sequence ID" value="PZR18674.1"/>
    <property type="molecule type" value="Genomic_DNA"/>
</dbReference>
<evidence type="ECO:0000256" key="3">
    <source>
        <dbReference type="ARBA" id="ARBA00012236"/>
    </source>
</evidence>
<dbReference type="GO" id="GO:0009102">
    <property type="term" value="P:biotin biosynthetic process"/>
    <property type="evidence" value="ECO:0007669"/>
    <property type="project" value="UniProtKB-UniRule"/>
</dbReference>
<dbReference type="PROSITE" id="PS51918">
    <property type="entry name" value="RADICAL_SAM"/>
    <property type="match status" value="1"/>
</dbReference>
<evidence type="ECO:0000256" key="4">
    <source>
        <dbReference type="ARBA" id="ARBA00022485"/>
    </source>
</evidence>
<dbReference type="CDD" id="cd01335">
    <property type="entry name" value="Radical_SAM"/>
    <property type="match status" value="1"/>
</dbReference>
<dbReference type="SFLD" id="SFLDF00272">
    <property type="entry name" value="biotin_synthase"/>
    <property type="match status" value="1"/>
</dbReference>
<dbReference type="SMART" id="SM00729">
    <property type="entry name" value="Elp3"/>
    <property type="match status" value="1"/>
</dbReference>
<keyword evidence="5 13" id="KW-0808">Transferase</keyword>
<comment type="cofactor">
    <cofactor evidence="13 14">
        <name>[4Fe-4S] cluster</name>
        <dbReference type="ChEBI" id="CHEBI:49883"/>
    </cofactor>
    <text evidence="13 14">Binds 1 [4Fe-4S] cluster. The cluster is coordinated with 3 cysteines and an exchangeable S-adenosyl-L-methionine.</text>
</comment>
<dbReference type="AlphaFoldDB" id="A0A2W5VSY1"/>
<dbReference type="UniPathway" id="UPA00078">
    <property type="reaction ID" value="UER00162"/>
</dbReference>
<dbReference type="InterPro" id="IPR007197">
    <property type="entry name" value="rSAM"/>
</dbReference>
<evidence type="ECO:0000256" key="7">
    <source>
        <dbReference type="ARBA" id="ARBA00022714"/>
    </source>
</evidence>
<keyword evidence="9 13" id="KW-0093">Biotin biosynthesis</keyword>
<gene>
    <name evidence="13 16" type="primary">bioB</name>
    <name evidence="16" type="ORF">DI536_01985</name>
</gene>
<comment type="similarity">
    <text evidence="2 13">Belongs to the radical SAM superfamily. Biotin synthase family.</text>
</comment>
<keyword evidence="8 13" id="KW-0479">Metal-binding</keyword>
<keyword evidence="11 13" id="KW-0411">Iron-sulfur</keyword>
<feature type="binding site" evidence="13 14">
    <location>
        <position position="74"/>
    </location>
    <ligand>
        <name>[4Fe-4S] cluster</name>
        <dbReference type="ChEBI" id="CHEBI:49883"/>
        <note>4Fe-4S-S-AdoMet</note>
    </ligand>
</feature>
<protein>
    <recommendedName>
        <fullName evidence="3 13">Biotin synthase</fullName>
        <ecNumber evidence="3 13">2.8.1.6</ecNumber>
    </recommendedName>
</protein>
<comment type="subunit">
    <text evidence="13">Homodimer.</text>
</comment>
<comment type="cofactor">
    <cofactor evidence="13">
        <name>[2Fe-2S] cluster</name>
        <dbReference type="ChEBI" id="CHEBI:190135"/>
    </cofactor>
    <text evidence="13">Binds 1 [2Fe-2S] cluster. The cluster is coordinated with 3 cysteines and 1 arginine.</text>
</comment>
<evidence type="ECO:0000256" key="13">
    <source>
        <dbReference type="HAMAP-Rule" id="MF_01694"/>
    </source>
</evidence>
<comment type="catalytic activity">
    <reaction evidence="12 13">
        <text>(4R,5S)-dethiobiotin + (sulfur carrier)-SH + 2 reduced [2Fe-2S]-[ferredoxin] + 2 S-adenosyl-L-methionine = (sulfur carrier)-H + biotin + 2 5'-deoxyadenosine + 2 L-methionine + 2 oxidized [2Fe-2S]-[ferredoxin]</text>
        <dbReference type="Rhea" id="RHEA:22060"/>
        <dbReference type="Rhea" id="RHEA-COMP:10000"/>
        <dbReference type="Rhea" id="RHEA-COMP:10001"/>
        <dbReference type="Rhea" id="RHEA-COMP:14737"/>
        <dbReference type="Rhea" id="RHEA-COMP:14739"/>
        <dbReference type="ChEBI" id="CHEBI:17319"/>
        <dbReference type="ChEBI" id="CHEBI:29917"/>
        <dbReference type="ChEBI" id="CHEBI:33737"/>
        <dbReference type="ChEBI" id="CHEBI:33738"/>
        <dbReference type="ChEBI" id="CHEBI:57586"/>
        <dbReference type="ChEBI" id="CHEBI:57844"/>
        <dbReference type="ChEBI" id="CHEBI:59789"/>
        <dbReference type="ChEBI" id="CHEBI:64428"/>
        <dbReference type="ChEBI" id="CHEBI:149473"/>
        <dbReference type="EC" id="2.8.1.6"/>
    </reaction>
</comment>
<evidence type="ECO:0000256" key="9">
    <source>
        <dbReference type="ARBA" id="ARBA00022756"/>
    </source>
</evidence>
<dbReference type="PANTHER" id="PTHR22976">
    <property type="entry name" value="BIOTIN SYNTHASE"/>
    <property type="match status" value="1"/>
</dbReference>
<evidence type="ECO:0000256" key="2">
    <source>
        <dbReference type="ARBA" id="ARBA00010765"/>
    </source>
</evidence>
<dbReference type="GO" id="GO:0051539">
    <property type="term" value="F:4 iron, 4 sulfur cluster binding"/>
    <property type="evidence" value="ECO:0007669"/>
    <property type="project" value="UniProtKB-KW"/>
</dbReference>
<dbReference type="SUPFAM" id="SSF102114">
    <property type="entry name" value="Radical SAM enzymes"/>
    <property type="match status" value="1"/>
</dbReference>
<dbReference type="Pfam" id="PF06968">
    <property type="entry name" value="BATS"/>
    <property type="match status" value="1"/>
</dbReference>
<keyword evidence="7 13" id="KW-0001">2Fe-2S</keyword>
<feature type="binding site" evidence="13 14">
    <location>
        <position position="118"/>
    </location>
    <ligand>
        <name>[2Fe-2S] cluster</name>
        <dbReference type="ChEBI" id="CHEBI:190135"/>
    </ligand>
</feature>
<dbReference type="SFLD" id="SFLDG01060">
    <property type="entry name" value="BATS_domain_containing"/>
    <property type="match status" value="1"/>
</dbReference>
<dbReference type="NCBIfam" id="TIGR00433">
    <property type="entry name" value="bioB"/>
    <property type="match status" value="1"/>
</dbReference>
<comment type="caution">
    <text evidence="16">The sequence shown here is derived from an EMBL/GenBank/DDBJ whole genome shotgun (WGS) entry which is preliminary data.</text>
</comment>
<keyword evidence="4 13" id="KW-0004">4Fe-4S</keyword>
<keyword evidence="10 13" id="KW-0408">Iron</keyword>
<dbReference type="SFLD" id="SFLDG01278">
    <property type="entry name" value="biotin_synthase_like"/>
    <property type="match status" value="1"/>
</dbReference>
<evidence type="ECO:0000256" key="1">
    <source>
        <dbReference type="ARBA" id="ARBA00004942"/>
    </source>
</evidence>
<dbReference type="SFLD" id="SFLDS00029">
    <property type="entry name" value="Radical_SAM"/>
    <property type="match status" value="1"/>
</dbReference>
<evidence type="ECO:0000256" key="11">
    <source>
        <dbReference type="ARBA" id="ARBA00023014"/>
    </source>
</evidence>
<dbReference type="InterPro" id="IPR002684">
    <property type="entry name" value="Biotin_synth/BioAB"/>
</dbReference>
<evidence type="ECO:0000256" key="6">
    <source>
        <dbReference type="ARBA" id="ARBA00022691"/>
    </source>
</evidence>
<feature type="binding site" evidence="13 14">
    <location>
        <position position="81"/>
    </location>
    <ligand>
        <name>[4Fe-4S] cluster</name>
        <dbReference type="ChEBI" id="CHEBI:49883"/>
        <note>4Fe-4S-S-AdoMet</note>
    </ligand>
</feature>
<evidence type="ECO:0000256" key="5">
    <source>
        <dbReference type="ARBA" id="ARBA00022679"/>
    </source>
</evidence>
<evidence type="ECO:0000256" key="8">
    <source>
        <dbReference type="ARBA" id="ARBA00022723"/>
    </source>
</evidence>
<evidence type="ECO:0000256" key="10">
    <source>
        <dbReference type="ARBA" id="ARBA00023004"/>
    </source>
</evidence>
<dbReference type="PIRSF" id="PIRSF001619">
    <property type="entry name" value="Biotin_synth"/>
    <property type="match status" value="1"/>
</dbReference>
<comment type="pathway">
    <text evidence="1 13">Cofactor biosynthesis; biotin biosynthesis; biotin from 7,8-diaminononanoate: step 2/2.</text>
</comment>
<dbReference type="InterPro" id="IPR006638">
    <property type="entry name" value="Elp3/MiaA/NifB-like_rSAM"/>
</dbReference>
<feature type="binding site" evidence="13 14">
    <location>
        <position position="78"/>
    </location>
    <ligand>
        <name>[4Fe-4S] cluster</name>
        <dbReference type="ChEBI" id="CHEBI:49883"/>
        <note>4Fe-4S-S-AdoMet</note>
    </ligand>
</feature>
<dbReference type="Pfam" id="PF04055">
    <property type="entry name" value="Radical_SAM"/>
    <property type="match status" value="1"/>
</dbReference>
<comment type="cofactor">
    <cofactor evidence="14">
        <name>[2Fe-2S] cluster</name>
        <dbReference type="ChEBI" id="CHEBI:190135"/>
    </cofactor>
    <text evidence="14">Binds 1 [2Fe-2S] cluster. The cluster is coordinated with 3 cysteines and 1 arginine.</text>
</comment>
<dbReference type="InterPro" id="IPR010722">
    <property type="entry name" value="BATS_dom"/>
</dbReference>
<dbReference type="SMART" id="SM00876">
    <property type="entry name" value="BATS"/>
    <property type="match status" value="1"/>
</dbReference>
<evidence type="ECO:0000256" key="12">
    <source>
        <dbReference type="ARBA" id="ARBA00051157"/>
    </source>
</evidence>
<feature type="binding site" evidence="13 14">
    <location>
        <position position="282"/>
    </location>
    <ligand>
        <name>[2Fe-2S] cluster</name>
        <dbReference type="ChEBI" id="CHEBI:190135"/>
    </ligand>
</feature>
<organism evidence="16 17">
    <name type="scientific">Archangium gephyra</name>
    <dbReference type="NCBI Taxonomy" id="48"/>
    <lineage>
        <taxon>Bacteria</taxon>
        <taxon>Pseudomonadati</taxon>
        <taxon>Myxococcota</taxon>
        <taxon>Myxococcia</taxon>
        <taxon>Myxococcales</taxon>
        <taxon>Cystobacterineae</taxon>
        <taxon>Archangiaceae</taxon>
        <taxon>Archangium</taxon>
    </lineage>
</organism>
<name>A0A2W5VSY1_9BACT</name>
<dbReference type="GO" id="GO:0004076">
    <property type="term" value="F:biotin synthase activity"/>
    <property type="evidence" value="ECO:0007669"/>
    <property type="project" value="UniProtKB-UniRule"/>
</dbReference>
<dbReference type="Gene3D" id="3.20.20.70">
    <property type="entry name" value="Aldolase class I"/>
    <property type="match status" value="1"/>
</dbReference>
<dbReference type="InterPro" id="IPR013785">
    <property type="entry name" value="Aldolase_TIM"/>
</dbReference>
<keyword evidence="6 13" id="KW-0949">S-adenosyl-L-methionine</keyword>
<dbReference type="GO" id="GO:0051537">
    <property type="term" value="F:2 iron, 2 sulfur cluster binding"/>
    <property type="evidence" value="ECO:0007669"/>
    <property type="project" value="UniProtKB-KW"/>
</dbReference>
<proteinExistence type="inferred from homology"/>
<comment type="function">
    <text evidence="13">Catalyzes the conversion of dethiobiotin (DTB) to biotin by the insertion of a sulfur atom into dethiobiotin via a radical-based mechanism.</text>
</comment>
<feature type="domain" description="Radical SAM core" evidence="15">
    <location>
        <begin position="59"/>
        <end position="284"/>
    </location>
</feature>
<evidence type="ECO:0000313" key="17">
    <source>
        <dbReference type="Proteomes" id="UP000249061"/>
    </source>
</evidence>
<feature type="binding site" evidence="13 14">
    <location>
        <position position="210"/>
    </location>
    <ligand>
        <name>[2Fe-2S] cluster</name>
        <dbReference type="ChEBI" id="CHEBI:190135"/>
    </ligand>
</feature>
<dbReference type="EC" id="2.8.1.6" evidence="3 13"/>
<evidence type="ECO:0000313" key="16">
    <source>
        <dbReference type="EMBL" id="PZR18674.1"/>
    </source>
</evidence>
<accession>A0A2W5VSY1</accession>
<reference evidence="16 17" key="1">
    <citation type="submission" date="2017-08" db="EMBL/GenBank/DDBJ databases">
        <title>Infants hospitalized years apart are colonized by the same room-sourced microbial strains.</title>
        <authorList>
            <person name="Brooks B."/>
            <person name="Olm M.R."/>
            <person name="Firek B.A."/>
            <person name="Baker R."/>
            <person name="Thomas B.C."/>
            <person name="Morowitz M.J."/>
            <person name="Banfield J.F."/>
        </authorList>
    </citation>
    <scope>NUCLEOTIDE SEQUENCE [LARGE SCALE GENOMIC DNA]</scope>
    <source>
        <strain evidence="16">S2_003_000_R2_14</strain>
    </source>
</reference>
<feature type="binding site" evidence="13 14">
    <location>
        <position position="150"/>
    </location>
    <ligand>
        <name>[2Fe-2S] cluster</name>
        <dbReference type="ChEBI" id="CHEBI:190135"/>
    </ligand>
</feature>
<dbReference type="GO" id="GO:0005506">
    <property type="term" value="F:iron ion binding"/>
    <property type="evidence" value="ECO:0007669"/>
    <property type="project" value="UniProtKB-UniRule"/>
</dbReference>
<sequence length="345" mass="37947">MSTEFSGHGHTAHNHAPTQVEVPLRHDWKLDEVKALYELPLLDLVYRAQTVHRAVWKDNKVQLCSLLSIKTGGCSEDCAYCPQAARYKTGVKADKLMSVPQVLEAAKTAREAGATRFCMGAAWREIKDGPQFDSVLDMVRGVKSMGMEACCTLGMLTETQAKRLKEAGLDAYNHNLDTSREHYGDIISTRTYDDRLKTLQRVREAGIGVCCGGIIGLGESVDERCGLLMQLANQEHHPESVPVNALVPVEGTPLAQNVRVESIDMIRTIAVARIMMPASMVRLSAGRQQMNEEAQLLCMMAGANSVFFGEKLLTTGNPEFQQDMALFEKAGVKPLEPNVDTPVTQ</sequence>
<evidence type="ECO:0000256" key="14">
    <source>
        <dbReference type="PIRSR" id="PIRSR001619-1"/>
    </source>
</evidence>